<comment type="caution">
    <text evidence="3">The sequence shown here is derived from an EMBL/GenBank/DDBJ whole genome shotgun (WGS) entry which is preliminary data.</text>
</comment>
<accession>A0AA36HT57</accession>
<dbReference type="Proteomes" id="UP001178507">
    <property type="component" value="Unassembled WGS sequence"/>
</dbReference>
<keyword evidence="1" id="KW-0175">Coiled coil</keyword>
<evidence type="ECO:0000313" key="4">
    <source>
        <dbReference type="Proteomes" id="UP001178507"/>
    </source>
</evidence>
<feature type="region of interest" description="Disordered" evidence="2">
    <location>
        <begin position="447"/>
        <end position="530"/>
    </location>
</feature>
<dbReference type="AlphaFoldDB" id="A0AA36HT57"/>
<sequence>MGLIRPASQGCSRRLPATGSVYRPSSAASLEPWSIQDRGQNDSTVVELPTAEKSPASLAKFARQRQRSIGNLLDSYRIGSSQSLAADTPKVCTPVAKSSPRTDLTSGASVFSDTGRSGLLTPISGDAISKGSADSVRSWKKVPRKSRNTAAWPSAGGRLDPAALCRDQLAQEAIFNRRKLKANESDVLFKKANAAKALAMDRQRAEENKKEAKESIQDFQARRRLDVERQLRRLFYPIHNPHEHLMEYVQKVNVDLTGKTRRVRTAKHEPIIFVEMEPMHQTEVMSLCHHFSSLTRPFLQSGEADNASILTRPAFCRMLIELTIADTAGNVMYQMAIDIFDSLAAQHSLKGSPLTSATVLGIVVDDHTDRVLQLFAMLLATASRESKGATPDEFKLHLLECLLPNAERKFRRRQKHIESQLAQGKDLYRRPLREKDMFEDEAEAIAEQTPTASAGPDSPNMSSPAYSRAPTKRLSADPASRMSSRAKPDREEARRESQMDEDPDLPKSPRSMWSDGLSVFSDDGDERKGQTEEDALYAHTCSVSKGEYLTSMFLEPEIIQLVWMYFDSFEYLFNVYFDTPTNFLLTPAATEGHMSNEAFLQFCIDFQLFPQIIDFNSLNCYYQSAESIIELTREEIKKCTHKDEKDSTFKVGDVVELPAFLTKGGKKGGKVRPGDPLKVIAVDCSDVDAEAVLVMTARLKKLWVKMGQIKKAEKNFVSADKARNTAKVASKATWINKSFEDMTELEKRSLTILSSFADYMSTRKVRSKDFFSKFDESGDGQIDSEELMKGGRNDQI</sequence>
<protein>
    <submittedName>
        <fullName evidence="3">Uncharacterized protein</fullName>
    </submittedName>
</protein>
<reference evidence="3" key="1">
    <citation type="submission" date="2023-08" db="EMBL/GenBank/DDBJ databases">
        <authorList>
            <person name="Chen Y."/>
            <person name="Shah S."/>
            <person name="Dougan E. K."/>
            <person name="Thang M."/>
            <person name="Chan C."/>
        </authorList>
    </citation>
    <scope>NUCLEOTIDE SEQUENCE</scope>
</reference>
<organism evidence="3 4">
    <name type="scientific">Effrenium voratum</name>
    <dbReference type="NCBI Taxonomy" id="2562239"/>
    <lineage>
        <taxon>Eukaryota</taxon>
        <taxon>Sar</taxon>
        <taxon>Alveolata</taxon>
        <taxon>Dinophyceae</taxon>
        <taxon>Suessiales</taxon>
        <taxon>Symbiodiniaceae</taxon>
        <taxon>Effrenium</taxon>
    </lineage>
</organism>
<dbReference type="EMBL" id="CAUJNA010000245">
    <property type="protein sequence ID" value="CAJ1374335.1"/>
    <property type="molecule type" value="Genomic_DNA"/>
</dbReference>
<keyword evidence="4" id="KW-1185">Reference proteome</keyword>
<evidence type="ECO:0000256" key="2">
    <source>
        <dbReference type="SAM" id="MobiDB-lite"/>
    </source>
</evidence>
<gene>
    <name evidence="3" type="ORF">EVOR1521_LOCUS3909</name>
</gene>
<dbReference type="PROSITE" id="PS00018">
    <property type="entry name" value="EF_HAND_1"/>
    <property type="match status" value="1"/>
</dbReference>
<feature type="compositionally biased region" description="Basic and acidic residues" evidence="2">
    <location>
        <begin position="486"/>
        <end position="498"/>
    </location>
</feature>
<proteinExistence type="predicted"/>
<feature type="coiled-coil region" evidence="1">
    <location>
        <begin position="195"/>
        <end position="222"/>
    </location>
</feature>
<dbReference type="InterPro" id="IPR018247">
    <property type="entry name" value="EF_Hand_1_Ca_BS"/>
</dbReference>
<name>A0AA36HT57_9DINO</name>
<evidence type="ECO:0000256" key="1">
    <source>
        <dbReference type="SAM" id="Coils"/>
    </source>
</evidence>
<evidence type="ECO:0000313" key="3">
    <source>
        <dbReference type="EMBL" id="CAJ1374335.1"/>
    </source>
</evidence>